<reference evidence="2 3" key="1">
    <citation type="submission" date="2018-08" db="EMBL/GenBank/DDBJ databases">
        <title>Aphanomyces genome sequencing and annotation.</title>
        <authorList>
            <person name="Minardi D."/>
            <person name="Oidtmann B."/>
            <person name="Van Der Giezen M."/>
            <person name="Studholme D.J."/>
        </authorList>
    </citation>
    <scope>NUCLEOTIDE SEQUENCE [LARGE SCALE GENOMIC DNA]</scope>
    <source>
        <strain evidence="2 3">NJM0002</strain>
    </source>
</reference>
<gene>
    <name evidence="2" type="ORF">DYB32_004998</name>
</gene>
<keyword evidence="3" id="KW-1185">Reference proteome</keyword>
<comment type="caution">
    <text evidence="2">The sequence shown here is derived from an EMBL/GenBank/DDBJ whole genome shotgun (WGS) entry which is preliminary data.</text>
</comment>
<dbReference type="SUPFAM" id="SSF54593">
    <property type="entry name" value="Glyoxalase/Bleomycin resistance protein/Dihydroxybiphenyl dioxygenase"/>
    <property type="match status" value="1"/>
</dbReference>
<dbReference type="AlphaFoldDB" id="A0A418AVX9"/>
<dbReference type="InterPro" id="IPR029068">
    <property type="entry name" value="Glyas_Bleomycin-R_OHBP_Dase"/>
</dbReference>
<organism evidence="2 3">
    <name type="scientific">Aphanomyces invadans</name>
    <dbReference type="NCBI Taxonomy" id="157072"/>
    <lineage>
        <taxon>Eukaryota</taxon>
        <taxon>Sar</taxon>
        <taxon>Stramenopiles</taxon>
        <taxon>Oomycota</taxon>
        <taxon>Saprolegniomycetes</taxon>
        <taxon>Saprolegniales</taxon>
        <taxon>Verrucalvaceae</taxon>
        <taxon>Aphanomyces</taxon>
    </lineage>
</organism>
<name>A0A418AVX9_9STRA</name>
<proteinExistence type="predicted"/>
<dbReference type="Proteomes" id="UP000285060">
    <property type="component" value="Unassembled WGS sequence"/>
</dbReference>
<dbReference type="EMBL" id="QUSY01000413">
    <property type="protein sequence ID" value="RHY29635.1"/>
    <property type="molecule type" value="Genomic_DNA"/>
</dbReference>
<protein>
    <recommendedName>
        <fullName evidence="1">Glyoxalase/fosfomycin resistance/dioxygenase domain-containing protein</fullName>
    </recommendedName>
</protein>
<evidence type="ECO:0000313" key="2">
    <source>
        <dbReference type="EMBL" id="RHY29635.1"/>
    </source>
</evidence>
<dbReference type="InterPro" id="IPR004360">
    <property type="entry name" value="Glyas_Fos-R_dOase_dom"/>
</dbReference>
<accession>A0A418AVX9</accession>
<feature type="domain" description="Glyoxalase/fosfomycin resistance/dioxygenase" evidence="1">
    <location>
        <begin position="88"/>
        <end position="188"/>
    </location>
</feature>
<evidence type="ECO:0000259" key="1">
    <source>
        <dbReference type="Pfam" id="PF00903"/>
    </source>
</evidence>
<dbReference type="Pfam" id="PF00903">
    <property type="entry name" value="Glyoxalase"/>
    <property type="match status" value="1"/>
</dbReference>
<evidence type="ECO:0000313" key="3">
    <source>
        <dbReference type="Proteomes" id="UP000285060"/>
    </source>
</evidence>
<sequence>MLSGIQQNDMGSSRPNRFFESAMDNKMLGTANTKYDGMHSTKCDGGRLRTTIYMQNMLSTVDELDVCTKCKATVVMNLAVRDLRSFVPAANFEQSKAFYAALGFECTWSSDSLAVFTYGPLSFYLQAFNDQPFIDNYMMYLSVDNVADWFTHTKAVTDTFKTRLGELEDQPWGQRDFTFQDPCGVCWRVAEQRGG</sequence>
<dbReference type="VEuPathDB" id="FungiDB:H310_14283"/>
<dbReference type="Gene3D" id="3.10.180.10">
    <property type="entry name" value="2,3-Dihydroxybiphenyl 1,2-Dioxygenase, domain 1"/>
    <property type="match status" value="1"/>
</dbReference>